<dbReference type="InterPro" id="IPR036249">
    <property type="entry name" value="Thioredoxin-like_sf"/>
</dbReference>
<evidence type="ECO:0000313" key="2">
    <source>
        <dbReference type="EMBL" id="SHG47253.1"/>
    </source>
</evidence>
<dbReference type="OrthoDB" id="9808254at2"/>
<dbReference type="PANTHER" id="PTHR36057:SF1">
    <property type="entry name" value="LIPOPROTEIN LIPID ATTACHMENT SITE-LIKE PROTEIN, PUTATIVE (DUF1223)-RELATED"/>
    <property type="match status" value="1"/>
</dbReference>
<dbReference type="RefSeq" id="WP_079600810.1">
    <property type="nucleotide sequence ID" value="NZ_LT670817.1"/>
</dbReference>
<gene>
    <name evidence="2" type="ORF">SAMN05443248_1666</name>
</gene>
<organism evidence="2 3">
    <name type="scientific">Bradyrhizobium erythrophlei</name>
    <dbReference type="NCBI Taxonomy" id="1437360"/>
    <lineage>
        <taxon>Bacteria</taxon>
        <taxon>Pseudomonadati</taxon>
        <taxon>Pseudomonadota</taxon>
        <taxon>Alphaproteobacteria</taxon>
        <taxon>Hyphomicrobiales</taxon>
        <taxon>Nitrobacteraceae</taxon>
        <taxon>Bradyrhizobium</taxon>
    </lineage>
</organism>
<dbReference type="InterPro" id="IPR010634">
    <property type="entry name" value="DUF1223"/>
</dbReference>
<feature type="signal peptide" evidence="1">
    <location>
        <begin position="1"/>
        <end position="22"/>
    </location>
</feature>
<evidence type="ECO:0000313" key="3">
    <source>
        <dbReference type="Proteomes" id="UP000189796"/>
    </source>
</evidence>
<dbReference type="SUPFAM" id="SSF52833">
    <property type="entry name" value="Thioredoxin-like"/>
    <property type="match status" value="1"/>
</dbReference>
<sequence length="234" mass="24784">MLSRLMTSLGLIAGLYPAAAIAAERPVVVELYTSQGCSSCPPANAYVNELSRDRRDVLALAFHVTYWDRLGWKDPYSLQAATQRQDQYGHRFGDGSYTPEIVVDGAAGLVGSHRRDVGSAIEKAKRESRTAAAVSVTKSGGEQVSIQVGSGSGSGKILLIGFDHDHTTAIGRGENGGRTLQEANIVRSIRSVGQWSGAALQISERFPEGQDVAVVLEAPDGQIIGASRLTDGST</sequence>
<dbReference type="Pfam" id="PF06764">
    <property type="entry name" value="DUF1223"/>
    <property type="match status" value="1"/>
</dbReference>
<feature type="chain" id="PRO_5013359276" description="DUF1223 domain-containing protein" evidence="1">
    <location>
        <begin position="23"/>
        <end position="234"/>
    </location>
</feature>
<dbReference type="EMBL" id="LT670817">
    <property type="protein sequence ID" value="SHG47253.1"/>
    <property type="molecule type" value="Genomic_DNA"/>
</dbReference>
<name>A0A1M5K4U2_9BRAD</name>
<evidence type="ECO:0000256" key="1">
    <source>
        <dbReference type="SAM" id="SignalP"/>
    </source>
</evidence>
<dbReference type="Proteomes" id="UP000189796">
    <property type="component" value="Chromosome I"/>
</dbReference>
<dbReference type="PANTHER" id="PTHR36057">
    <property type="match status" value="1"/>
</dbReference>
<evidence type="ECO:0008006" key="4">
    <source>
        <dbReference type="Google" id="ProtNLM"/>
    </source>
</evidence>
<reference evidence="2 3" key="1">
    <citation type="submission" date="2016-11" db="EMBL/GenBank/DDBJ databases">
        <authorList>
            <person name="Jaros S."/>
            <person name="Januszkiewicz K."/>
            <person name="Wedrychowicz H."/>
        </authorList>
    </citation>
    <scope>NUCLEOTIDE SEQUENCE [LARGE SCALE GENOMIC DNA]</scope>
    <source>
        <strain evidence="2 3">GAS138</strain>
    </source>
</reference>
<dbReference type="AlphaFoldDB" id="A0A1M5K4U2"/>
<accession>A0A1M5K4U2</accession>
<protein>
    <recommendedName>
        <fullName evidence="4">DUF1223 domain-containing protein</fullName>
    </recommendedName>
</protein>
<keyword evidence="1" id="KW-0732">Signal</keyword>
<proteinExistence type="predicted"/>